<feature type="compositionally biased region" description="Pro residues" evidence="1">
    <location>
        <begin position="122"/>
        <end position="137"/>
    </location>
</feature>
<evidence type="ECO:0000313" key="2">
    <source>
        <dbReference type="EMBL" id="NGO73982.1"/>
    </source>
</evidence>
<protein>
    <submittedName>
        <fullName evidence="2">Phage tail protein</fullName>
    </submittedName>
</protein>
<accession>A0A6G4X9Z9</accession>
<proteinExistence type="predicted"/>
<comment type="caution">
    <text evidence="2">The sequence shown here is derived from an EMBL/GenBank/DDBJ whole genome shotgun (WGS) entry which is preliminary data.</text>
</comment>
<dbReference type="EMBL" id="JAAKZZ010001043">
    <property type="protein sequence ID" value="NGO73982.1"/>
    <property type="molecule type" value="Genomic_DNA"/>
</dbReference>
<evidence type="ECO:0000256" key="1">
    <source>
        <dbReference type="SAM" id="MobiDB-lite"/>
    </source>
</evidence>
<reference evidence="2 3" key="1">
    <citation type="submission" date="2020-02" db="EMBL/GenBank/DDBJ databases">
        <title>Whole-genome analyses of novel actinobacteria.</title>
        <authorList>
            <person name="Sahin N."/>
            <person name="Tatar D."/>
        </authorList>
    </citation>
    <scope>NUCLEOTIDE SEQUENCE [LARGE SCALE GENOMIC DNA]</scope>
    <source>
        <strain evidence="2 3">SB3404</strain>
    </source>
</reference>
<name>A0A6G4X9Z9_9ACTN</name>
<feature type="non-terminal residue" evidence="2">
    <location>
        <position position="282"/>
    </location>
</feature>
<dbReference type="Gene3D" id="1.20.5.320">
    <property type="entry name" value="6-Phosphogluconate Dehydrogenase, domain 3"/>
    <property type="match status" value="1"/>
</dbReference>
<gene>
    <name evidence="2" type="ORF">G5C65_37835</name>
</gene>
<sequence length="282" mass="28182">MLPENIPTVTVTGRYLTPEGHPVSGSVEFRPPSMLTHAESDLILGGPSVAPLDAEGRLSIELPATDAAGWNPAEWTYTVTEQLTGVGTRRVYQIVLPQAVPTVDLADISPVDPGTPDYVAVPGPPGPAGESGPPGPAGEPGLVRSVNGVSEPEITLTAQDVSAVPAAAVGTAGGVAALDSGGRVPAAQLPEGTGGGVTSVNEMTGAVVLDAAAVGALDQEAADARYLRPAEAPVRSVNDRTGDVVLTPGTIGAARADEVVKLAGAQTIESAKVFTTPPATGA</sequence>
<dbReference type="AlphaFoldDB" id="A0A6G4X9Z9"/>
<evidence type="ECO:0000313" key="3">
    <source>
        <dbReference type="Proteomes" id="UP000477722"/>
    </source>
</evidence>
<keyword evidence="3" id="KW-1185">Reference proteome</keyword>
<feature type="region of interest" description="Disordered" evidence="1">
    <location>
        <begin position="120"/>
        <end position="139"/>
    </location>
</feature>
<organism evidence="2 3">
    <name type="scientific">Streptomyces boncukensis</name>
    <dbReference type="NCBI Taxonomy" id="2711219"/>
    <lineage>
        <taxon>Bacteria</taxon>
        <taxon>Bacillati</taxon>
        <taxon>Actinomycetota</taxon>
        <taxon>Actinomycetes</taxon>
        <taxon>Kitasatosporales</taxon>
        <taxon>Streptomycetaceae</taxon>
        <taxon>Streptomyces</taxon>
    </lineage>
</organism>
<dbReference type="Proteomes" id="UP000477722">
    <property type="component" value="Unassembled WGS sequence"/>
</dbReference>